<gene>
    <name evidence="9" type="ORF">ERS852523_01795</name>
</gene>
<evidence type="ECO:0000256" key="3">
    <source>
        <dbReference type="ARBA" id="ARBA00022676"/>
    </source>
</evidence>
<feature type="transmembrane region" description="Helical" evidence="8">
    <location>
        <begin position="170"/>
        <end position="187"/>
    </location>
</feature>
<proteinExistence type="predicted"/>
<evidence type="ECO:0000256" key="5">
    <source>
        <dbReference type="ARBA" id="ARBA00022692"/>
    </source>
</evidence>
<sequence length="486" mass="56857">MNVKEDMLKKKKEINEKTEIFIFVFLAFILLTTWAMTQPFDSGPDEQMRYDVADYIYKHHGALPRGDDPTIRNEVWGISYAYYPVVSYMVSALFMRIFRLFADPGYSIFKIARMADVLFVTGAVYFVVKASGKLFPKEKYSKEVRWLFAALAGFMPQAIFMGTYVNTDSLALLAAAMILYAWASYLTEDWTWKNCILLAVGMAVCALSYYNAYGWILCSFFFFCFTVLLCREEAFSQRVRFLFSRGAVIAAVILVLCGWWFIRNAVLYNGDFLGRKACAECAEKYAQKDYRPSRYPTPEKLGWNWKDIILYQDPGWYHNWILTVCVSFIGTFGQMEIYMPYTVSKLYMLFFAVGIISVFFVKETFDLRKKMYVAQRKAVGNDRWKIKTKVISREWNKEGIFHLMMVFLIMIPVFLFLYYVYYSDNQPQGRYLMPALYPLMYFVTLGWNNILTKTVKNEKVRSLIYRVLTVLLVISPFACWAFLILP</sequence>
<feature type="transmembrane region" description="Helical" evidence="8">
    <location>
        <begin position="399"/>
        <end position="419"/>
    </location>
</feature>
<dbReference type="PANTHER" id="PTHR33908">
    <property type="entry name" value="MANNOSYLTRANSFERASE YKCB-RELATED"/>
    <property type="match status" value="1"/>
</dbReference>
<keyword evidence="2" id="KW-1003">Cell membrane</keyword>
<evidence type="ECO:0000256" key="4">
    <source>
        <dbReference type="ARBA" id="ARBA00022679"/>
    </source>
</evidence>
<evidence type="ECO:0000256" key="7">
    <source>
        <dbReference type="ARBA" id="ARBA00023136"/>
    </source>
</evidence>
<evidence type="ECO:0000256" key="8">
    <source>
        <dbReference type="SAM" id="Phobius"/>
    </source>
</evidence>
<keyword evidence="6 8" id="KW-1133">Transmembrane helix</keyword>
<accession>A0A174NTS7</accession>
<feature type="transmembrane region" description="Helical" evidence="8">
    <location>
        <begin position="114"/>
        <end position="132"/>
    </location>
</feature>
<dbReference type="RefSeq" id="WP_226839985.1">
    <property type="nucleotide sequence ID" value="NZ_CZAW01000016.1"/>
</dbReference>
<feature type="transmembrane region" description="Helical" evidence="8">
    <location>
        <begin position="338"/>
        <end position="361"/>
    </location>
</feature>
<evidence type="ECO:0000256" key="6">
    <source>
        <dbReference type="ARBA" id="ARBA00022989"/>
    </source>
</evidence>
<keyword evidence="5 8" id="KW-0812">Transmembrane</keyword>
<dbReference type="InterPro" id="IPR050297">
    <property type="entry name" value="LipidA_mod_glycosyltrf_83"/>
</dbReference>
<dbReference type="Proteomes" id="UP000095712">
    <property type="component" value="Unassembled WGS sequence"/>
</dbReference>
<dbReference type="AlphaFoldDB" id="A0A174NTS7"/>
<dbReference type="GO" id="GO:0016763">
    <property type="term" value="F:pentosyltransferase activity"/>
    <property type="evidence" value="ECO:0007669"/>
    <property type="project" value="TreeGrafter"/>
</dbReference>
<evidence type="ECO:0000313" key="9">
    <source>
        <dbReference type="EMBL" id="CUP49415.1"/>
    </source>
</evidence>
<dbReference type="GO" id="GO:0009103">
    <property type="term" value="P:lipopolysaccharide biosynthetic process"/>
    <property type="evidence" value="ECO:0007669"/>
    <property type="project" value="UniProtKB-ARBA"/>
</dbReference>
<name>A0A174NTS7_9FIRM</name>
<feature type="transmembrane region" description="Helical" evidence="8">
    <location>
        <begin position="242"/>
        <end position="262"/>
    </location>
</feature>
<comment type="subcellular location">
    <subcellularLocation>
        <location evidence="1">Cell membrane</location>
        <topology evidence="1">Multi-pass membrane protein</topology>
    </subcellularLocation>
</comment>
<feature type="transmembrane region" description="Helical" evidence="8">
    <location>
        <begin position="431"/>
        <end position="451"/>
    </location>
</feature>
<feature type="transmembrane region" description="Helical" evidence="8">
    <location>
        <begin position="80"/>
        <end position="102"/>
    </location>
</feature>
<evidence type="ECO:0000256" key="1">
    <source>
        <dbReference type="ARBA" id="ARBA00004651"/>
    </source>
</evidence>
<evidence type="ECO:0000313" key="10">
    <source>
        <dbReference type="Proteomes" id="UP000095712"/>
    </source>
</evidence>
<keyword evidence="4" id="KW-0808">Transferase</keyword>
<reference evidence="9 10" key="1">
    <citation type="submission" date="2015-09" db="EMBL/GenBank/DDBJ databases">
        <authorList>
            <consortium name="Pathogen Informatics"/>
        </authorList>
    </citation>
    <scope>NUCLEOTIDE SEQUENCE [LARGE SCALE GENOMIC DNA]</scope>
    <source>
        <strain evidence="9 10">2789STDY5834911</strain>
    </source>
</reference>
<dbReference type="PANTHER" id="PTHR33908:SF11">
    <property type="entry name" value="MEMBRANE PROTEIN"/>
    <property type="match status" value="1"/>
</dbReference>
<feature type="transmembrane region" description="Helical" evidence="8">
    <location>
        <begin position="20"/>
        <end position="37"/>
    </location>
</feature>
<evidence type="ECO:0000256" key="2">
    <source>
        <dbReference type="ARBA" id="ARBA00022475"/>
    </source>
</evidence>
<feature type="transmembrane region" description="Helical" evidence="8">
    <location>
        <begin position="207"/>
        <end position="230"/>
    </location>
</feature>
<feature type="transmembrane region" description="Helical" evidence="8">
    <location>
        <begin position="144"/>
        <end position="163"/>
    </location>
</feature>
<keyword evidence="7 8" id="KW-0472">Membrane</keyword>
<dbReference type="GO" id="GO:0005886">
    <property type="term" value="C:plasma membrane"/>
    <property type="evidence" value="ECO:0007669"/>
    <property type="project" value="UniProtKB-SubCell"/>
</dbReference>
<organism evidence="9 10">
    <name type="scientific">Blautia wexlerae</name>
    <dbReference type="NCBI Taxonomy" id="418240"/>
    <lineage>
        <taxon>Bacteria</taxon>
        <taxon>Bacillati</taxon>
        <taxon>Bacillota</taxon>
        <taxon>Clostridia</taxon>
        <taxon>Lachnospirales</taxon>
        <taxon>Lachnospiraceae</taxon>
        <taxon>Blautia</taxon>
    </lineage>
</organism>
<dbReference type="EMBL" id="CZAW01000016">
    <property type="protein sequence ID" value="CUP49415.1"/>
    <property type="molecule type" value="Genomic_DNA"/>
</dbReference>
<keyword evidence="3" id="KW-0328">Glycosyltransferase</keyword>
<feature type="transmembrane region" description="Helical" evidence="8">
    <location>
        <begin position="463"/>
        <end position="485"/>
    </location>
</feature>
<protein>
    <submittedName>
        <fullName evidence="9">Predicted membrane protein (DUF2142)</fullName>
    </submittedName>
</protein>